<evidence type="ECO:0000259" key="3">
    <source>
        <dbReference type="PROSITE" id="PS50222"/>
    </source>
</evidence>
<comment type="caution">
    <text evidence="4">The sequence shown here is derived from an EMBL/GenBank/DDBJ whole genome shotgun (WGS) entry which is preliminary data.</text>
</comment>
<feature type="compositionally biased region" description="Basic and acidic residues" evidence="2">
    <location>
        <begin position="267"/>
        <end position="278"/>
    </location>
</feature>
<gene>
    <name evidence="4" type="ORF">ECRASSUSDP1_LOCUS24294</name>
</gene>
<dbReference type="GO" id="GO:0005509">
    <property type="term" value="F:calcium ion binding"/>
    <property type="evidence" value="ECO:0007669"/>
    <property type="project" value="InterPro"/>
</dbReference>
<evidence type="ECO:0000313" key="5">
    <source>
        <dbReference type="Proteomes" id="UP001295684"/>
    </source>
</evidence>
<organism evidence="4 5">
    <name type="scientific">Euplotes crassus</name>
    <dbReference type="NCBI Taxonomy" id="5936"/>
    <lineage>
        <taxon>Eukaryota</taxon>
        <taxon>Sar</taxon>
        <taxon>Alveolata</taxon>
        <taxon>Ciliophora</taxon>
        <taxon>Intramacronucleata</taxon>
        <taxon>Spirotrichea</taxon>
        <taxon>Hypotrichia</taxon>
        <taxon>Euplotida</taxon>
        <taxon>Euplotidae</taxon>
        <taxon>Moneuplotes</taxon>
    </lineage>
</organism>
<dbReference type="InterPro" id="IPR018247">
    <property type="entry name" value="EF_Hand_1_Ca_BS"/>
</dbReference>
<dbReference type="AlphaFoldDB" id="A0AAD2D6S9"/>
<proteinExistence type="predicted"/>
<feature type="region of interest" description="Disordered" evidence="2">
    <location>
        <begin position="254"/>
        <end position="279"/>
    </location>
</feature>
<feature type="compositionally biased region" description="Polar residues" evidence="2">
    <location>
        <begin position="254"/>
        <end position="266"/>
    </location>
</feature>
<dbReference type="InterPro" id="IPR011992">
    <property type="entry name" value="EF-hand-dom_pair"/>
</dbReference>
<reference evidence="4" key="1">
    <citation type="submission" date="2023-07" db="EMBL/GenBank/DDBJ databases">
        <authorList>
            <consortium name="AG Swart"/>
            <person name="Singh M."/>
            <person name="Singh A."/>
            <person name="Seah K."/>
            <person name="Emmerich C."/>
        </authorList>
    </citation>
    <scope>NUCLEOTIDE SEQUENCE</scope>
    <source>
        <strain evidence="4">DP1</strain>
    </source>
</reference>
<accession>A0AAD2D6S9</accession>
<keyword evidence="1" id="KW-0106">Calcium</keyword>
<evidence type="ECO:0000256" key="1">
    <source>
        <dbReference type="ARBA" id="ARBA00022837"/>
    </source>
</evidence>
<dbReference type="EMBL" id="CAMPGE010025005">
    <property type="protein sequence ID" value="CAI2382807.1"/>
    <property type="molecule type" value="Genomic_DNA"/>
</dbReference>
<dbReference type="PROSITE" id="PS50222">
    <property type="entry name" value="EF_HAND_2"/>
    <property type="match status" value="1"/>
</dbReference>
<evidence type="ECO:0000256" key="2">
    <source>
        <dbReference type="SAM" id="MobiDB-lite"/>
    </source>
</evidence>
<feature type="domain" description="EF-hand" evidence="3">
    <location>
        <begin position="13"/>
        <end position="48"/>
    </location>
</feature>
<dbReference type="SUPFAM" id="SSF47473">
    <property type="entry name" value="EF-hand"/>
    <property type="match status" value="1"/>
</dbReference>
<dbReference type="InterPro" id="IPR002048">
    <property type="entry name" value="EF_hand_dom"/>
</dbReference>
<dbReference type="Proteomes" id="UP001295684">
    <property type="component" value="Unassembled WGS sequence"/>
</dbReference>
<sequence>MIRKPTLSPEKQRQIEEITNMFNKIDLDCSGEVEPIEIYTLFKTSGYMITKEEIIELFFNKSSTITLEEFLQKSKDEEYRAKFRQVMRNIRKKMKLKRFHGYEERDPQNLDGQLTSISFDSVLFHLSVNQKRDDLRKRILDPEGRSGKEEIEIRQDLENFKKLFQVGHDEEKFFNEDREFVKRLTLKKQEESMKLSKISSQRKTPFDKYSPVRESDSEGYNMIKSLIKPEYSINKGYGNVICINNDSFDNRNNFATGDNTSKSQTYDFKKSTQTRDESLNNESANFQARAYDETPEISRNMGKSRNLSSSKTGSRSYNINQCITDAITNAKKNYKRRILHLNNDSSSQYYGDKELPNCVSFRVSKRKAKFSPMKIKRKIDQSNRENNHHKRDTSFPKLKIDAYKKFLAKTNQLPRSGKSLTRPRKSTNLVNIKINSGSNALFTRKMNTKKTMNILDFPTPSNKRPDKLFSLRSTKRPLHRENKCTISNYIKENKKFIKFMDRELRERSHNERSTSNNSPFL</sequence>
<dbReference type="PROSITE" id="PS00018">
    <property type="entry name" value="EF_HAND_1"/>
    <property type="match status" value="1"/>
</dbReference>
<name>A0AAD2D6S9_EUPCR</name>
<dbReference type="Gene3D" id="1.10.238.10">
    <property type="entry name" value="EF-hand"/>
    <property type="match status" value="1"/>
</dbReference>
<evidence type="ECO:0000313" key="4">
    <source>
        <dbReference type="EMBL" id="CAI2382807.1"/>
    </source>
</evidence>
<keyword evidence="5" id="KW-1185">Reference proteome</keyword>
<protein>
    <recommendedName>
        <fullName evidence="3">EF-hand domain-containing protein</fullName>
    </recommendedName>
</protein>